<protein>
    <submittedName>
        <fullName evidence="3">Uncharacterized protein LOC109277868</fullName>
    </submittedName>
</protein>
<organism evidence="2 3">
    <name type="scientific">Panthera pardus</name>
    <name type="common">Leopard</name>
    <name type="synonym">Felis pardus</name>
    <dbReference type="NCBI Taxonomy" id="9691"/>
    <lineage>
        <taxon>Eukaryota</taxon>
        <taxon>Metazoa</taxon>
        <taxon>Chordata</taxon>
        <taxon>Craniata</taxon>
        <taxon>Vertebrata</taxon>
        <taxon>Euteleostomi</taxon>
        <taxon>Mammalia</taxon>
        <taxon>Eutheria</taxon>
        <taxon>Laurasiatheria</taxon>
        <taxon>Carnivora</taxon>
        <taxon>Feliformia</taxon>
        <taxon>Felidae</taxon>
        <taxon>Pantherinae</taxon>
        <taxon>Panthera</taxon>
    </lineage>
</organism>
<feature type="region of interest" description="Disordered" evidence="1">
    <location>
        <begin position="184"/>
        <end position="203"/>
    </location>
</feature>
<name>A0A9W2VNH0_PANPR</name>
<evidence type="ECO:0000313" key="3">
    <source>
        <dbReference type="RefSeq" id="XP_053760126.1"/>
    </source>
</evidence>
<evidence type="ECO:0000256" key="1">
    <source>
        <dbReference type="SAM" id="MobiDB-lite"/>
    </source>
</evidence>
<proteinExistence type="predicted"/>
<sequence>MSLPPVRLRNPAGTARCTRVPGGTARLSGRRERAIVRGAQSRRWTGLPESPGRRRCSSAGAREVFLLAQSWRHRAAGAGREAAAGTRSAPGRLRARGATGNARTGAWSPSSVSALAAGLGSAHHKVLSALQRALALQWPLTWSRSPASARTRQPGLPFYSLQHVSTSLPPSSSLLAAFPSQRHRPLNSVGAKPRSAPRAGAGEGDCLRVGWAPRARQSGGGRRRRGAVTSTLCVWGCCGEKAEER</sequence>
<dbReference type="AlphaFoldDB" id="A0A9W2VNH0"/>
<keyword evidence="2" id="KW-1185">Reference proteome</keyword>
<evidence type="ECO:0000313" key="2">
    <source>
        <dbReference type="Proteomes" id="UP001165780"/>
    </source>
</evidence>
<dbReference type="RefSeq" id="XP_053760126.1">
    <property type="nucleotide sequence ID" value="XM_053904151.1"/>
</dbReference>
<dbReference type="GeneID" id="109277868"/>
<feature type="region of interest" description="Disordered" evidence="1">
    <location>
        <begin position="78"/>
        <end position="107"/>
    </location>
</feature>
<reference evidence="3" key="1">
    <citation type="submission" date="2025-08" db="UniProtKB">
        <authorList>
            <consortium name="RefSeq"/>
        </authorList>
    </citation>
    <scope>IDENTIFICATION</scope>
    <source>
        <tissue evidence="3">Whole blood</tissue>
    </source>
</reference>
<dbReference type="Proteomes" id="UP001165780">
    <property type="component" value="Unplaced"/>
</dbReference>
<accession>A0A9W2VNH0</accession>
<gene>
    <name evidence="3" type="primary">LOC109277868</name>
</gene>